<proteinExistence type="predicted"/>
<gene>
    <name evidence="1" type="ORF">FSB_LOCUS5124</name>
</gene>
<sequence length="122" mass="13332">MQIYKGSIKFHSQKGFIHKCTKDASRETESFSLQKEERVYKTPSCRGARLALIAIVRPYPSVGSFRPFSGSFAALRGLSPDRCGFVLVLGEIFNSKGCLVGGGHGSSSHLKLILTIPLTIWG</sequence>
<name>A0A2N9EQZ1_FAGSY</name>
<evidence type="ECO:0000313" key="1">
    <source>
        <dbReference type="EMBL" id="SPC77242.1"/>
    </source>
</evidence>
<protein>
    <submittedName>
        <fullName evidence="1">Uncharacterized protein</fullName>
    </submittedName>
</protein>
<organism evidence="1">
    <name type="scientific">Fagus sylvatica</name>
    <name type="common">Beechnut</name>
    <dbReference type="NCBI Taxonomy" id="28930"/>
    <lineage>
        <taxon>Eukaryota</taxon>
        <taxon>Viridiplantae</taxon>
        <taxon>Streptophyta</taxon>
        <taxon>Embryophyta</taxon>
        <taxon>Tracheophyta</taxon>
        <taxon>Spermatophyta</taxon>
        <taxon>Magnoliopsida</taxon>
        <taxon>eudicotyledons</taxon>
        <taxon>Gunneridae</taxon>
        <taxon>Pentapetalae</taxon>
        <taxon>rosids</taxon>
        <taxon>fabids</taxon>
        <taxon>Fagales</taxon>
        <taxon>Fagaceae</taxon>
        <taxon>Fagus</taxon>
    </lineage>
</organism>
<dbReference type="EMBL" id="OIVN01000260">
    <property type="protein sequence ID" value="SPC77242.1"/>
    <property type="molecule type" value="Genomic_DNA"/>
</dbReference>
<accession>A0A2N9EQZ1</accession>
<dbReference type="AlphaFoldDB" id="A0A2N9EQZ1"/>
<reference evidence="1" key="1">
    <citation type="submission" date="2018-02" db="EMBL/GenBank/DDBJ databases">
        <authorList>
            <person name="Cohen D.B."/>
            <person name="Kent A.D."/>
        </authorList>
    </citation>
    <scope>NUCLEOTIDE SEQUENCE</scope>
</reference>